<accession>A0A2H0KPF1</accession>
<comment type="caution">
    <text evidence="1">The sequence shown here is derived from an EMBL/GenBank/DDBJ whole genome shotgun (WGS) entry which is preliminary data.</text>
</comment>
<organism evidence="1 2">
    <name type="scientific">Candidatus Roizmanbacteria bacterium CG11_big_fil_rev_8_21_14_0_20_35_14</name>
    <dbReference type="NCBI Taxonomy" id="1974855"/>
    <lineage>
        <taxon>Bacteria</taxon>
        <taxon>Candidatus Roizmaniibacteriota</taxon>
    </lineage>
</organism>
<sequence>MECNKWNKSWFKILNVVPTEITKKIEVAFTAETLFTEIFRPHFKYFGQPSAIIDGVYLPEESEKRKGNFTLIDFSRSQNAGLNLLTIFAISAALQGSRISVTKKCDDWGIVKEERPISYDDSFKEKLDSWIKQAGEISAKTSFSEENKISFYLALSEMMNISLKGRNPGEAFSYVMDGQKNLRGFSIFSSFFPNISKKIDEEAIYTLLNNGYNFEAVLRGFVKNDLERFFDIDSGIELAFLLQFSPDTIETLVKLQKDHTSLYIDWSLSKEKIIEEINKIARGETIETVYVEKKEKTEGDFPNPEKFGMKVNQVETQLMKEHFKRPDAVVISPSEIRKNPAQFWEYQRALVLRIAERQRIKIDEGVEIPLPEGYDKKQEKSFRSTERLLKENSDWIWLFLYPNVQKEFFEKLPYLRVPPYLLINGEAVPVSDLKRRYYIVTKILENEKNVINRLPFLNFIDSSDVRKKRRVNTRHNLTIPGKLIKKFIGENGEKKVVAYLDHGIARWVFGTWGDSYELEPLGYVAYSGLSFDYTPNVDVDMLIFGVEKSIANIANNMVGKMNPNLPELLYSNFVLGLSMGKVDWTFIAKNVKNLNLHRIKNDTYMLAHSKACLVQALRGWQAGTPKQNTDLLVETLMGFSKIRTLGLLAELVTDSNGAEFFAVKPVDIFGGLMDYLEAGGGVQVEGKKKNVIRFISLDRAFSSDSVWHALRTIIDMVYTTGGAVILPEGNLEVSDKKIDICAVFLGIEQFREKLEPIYKYIEAIRNGDITLSDALKRDLRRELIKGTKGIIENNLDQFLTLCSDRETFDKENIVFGLEQSRLFPHLDFLEKNKEFWEWLRENVKTNIKQEGENSLHFLSRTILEERIDILSLIASHIRYEFRMNPLRIGWKLSQFESDYYEQESIIKTGHKERARWALLDSHELGLLASGTNTHKWNNLISSIKKGTIDITDELRSNTNIFNVLRKYAQWSFSVRDRKIYLPEGETLLSKITEDQINALADWLLDTGF</sequence>
<dbReference type="Proteomes" id="UP000229570">
    <property type="component" value="Unassembled WGS sequence"/>
</dbReference>
<name>A0A2H0KPF1_9BACT</name>
<evidence type="ECO:0000313" key="2">
    <source>
        <dbReference type="Proteomes" id="UP000229570"/>
    </source>
</evidence>
<gene>
    <name evidence="1" type="ORF">COV86_03295</name>
</gene>
<dbReference type="EMBL" id="PCVL01000046">
    <property type="protein sequence ID" value="PIQ72383.1"/>
    <property type="molecule type" value="Genomic_DNA"/>
</dbReference>
<protein>
    <submittedName>
        <fullName evidence="1">Uncharacterized protein</fullName>
    </submittedName>
</protein>
<evidence type="ECO:0000313" key="1">
    <source>
        <dbReference type="EMBL" id="PIQ72383.1"/>
    </source>
</evidence>
<proteinExistence type="predicted"/>
<dbReference type="AlphaFoldDB" id="A0A2H0KPF1"/>
<reference evidence="1 2" key="1">
    <citation type="submission" date="2017-09" db="EMBL/GenBank/DDBJ databases">
        <title>Depth-based differentiation of microbial function through sediment-hosted aquifers and enrichment of novel symbionts in the deep terrestrial subsurface.</title>
        <authorList>
            <person name="Probst A.J."/>
            <person name="Ladd B."/>
            <person name="Jarett J.K."/>
            <person name="Geller-Mcgrath D.E."/>
            <person name="Sieber C.M."/>
            <person name="Emerson J.B."/>
            <person name="Anantharaman K."/>
            <person name="Thomas B.C."/>
            <person name="Malmstrom R."/>
            <person name="Stieglmeier M."/>
            <person name="Klingl A."/>
            <person name="Woyke T."/>
            <person name="Ryan C.M."/>
            <person name="Banfield J.F."/>
        </authorList>
    </citation>
    <scope>NUCLEOTIDE SEQUENCE [LARGE SCALE GENOMIC DNA]</scope>
    <source>
        <strain evidence="1">CG11_big_fil_rev_8_21_14_0_20_35_14</strain>
    </source>
</reference>